<evidence type="ECO:0000313" key="3">
    <source>
        <dbReference type="Proteomes" id="UP001497482"/>
    </source>
</evidence>
<reference evidence="2 3" key="1">
    <citation type="submission" date="2024-04" db="EMBL/GenBank/DDBJ databases">
        <authorList>
            <person name="Waldvogel A.-M."/>
            <person name="Schoenle A."/>
        </authorList>
    </citation>
    <scope>NUCLEOTIDE SEQUENCE [LARGE SCALE GENOMIC DNA]</scope>
</reference>
<evidence type="ECO:0000256" key="1">
    <source>
        <dbReference type="SAM" id="MobiDB-lite"/>
    </source>
</evidence>
<dbReference type="AlphaFoldDB" id="A0AAV2L4T6"/>
<accession>A0AAV2L4T6</accession>
<keyword evidence="3" id="KW-1185">Reference proteome</keyword>
<name>A0AAV2L4T6_KNICA</name>
<sequence>MKPVCCRCGLEVLIEVGPPVRDLNHTPFCSNPSTSPPSRHLPPPNPRSKSRGTERETQGDESPDRRRRSRSSRPDGDTL</sequence>
<dbReference type="Proteomes" id="UP001497482">
    <property type="component" value="Chromosome 21"/>
</dbReference>
<gene>
    <name evidence="2" type="ORF">KC01_LOCUS25938</name>
</gene>
<feature type="region of interest" description="Disordered" evidence="1">
    <location>
        <begin position="17"/>
        <end position="79"/>
    </location>
</feature>
<proteinExistence type="predicted"/>
<dbReference type="EMBL" id="OZ035843">
    <property type="protein sequence ID" value="CAL1597433.1"/>
    <property type="molecule type" value="Genomic_DNA"/>
</dbReference>
<evidence type="ECO:0000313" key="2">
    <source>
        <dbReference type="EMBL" id="CAL1597433.1"/>
    </source>
</evidence>
<organism evidence="2 3">
    <name type="scientific">Knipowitschia caucasica</name>
    <name type="common">Caucasian dwarf goby</name>
    <name type="synonym">Pomatoschistus caucasicus</name>
    <dbReference type="NCBI Taxonomy" id="637954"/>
    <lineage>
        <taxon>Eukaryota</taxon>
        <taxon>Metazoa</taxon>
        <taxon>Chordata</taxon>
        <taxon>Craniata</taxon>
        <taxon>Vertebrata</taxon>
        <taxon>Euteleostomi</taxon>
        <taxon>Actinopterygii</taxon>
        <taxon>Neopterygii</taxon>
        <taxon>Teleostei</taxon>
        <taxon>Neoteleostei</taxon>
        <taxon>Acanthomorphata</taxon>
        <taxon>Gobiaria</taxon>
        <taxon>Gobiiformes</taxon>
        <taxon>Gobioidei</taxon>
        <taxon>Gobiidae</taxon>
        <taxon>Gobiinae</taxon>
        <taxon>Knipowitschia</taxon>
    </lineage>
</organism>
<protein>
    <submittedName>
        <fullName evidence="2">Uncharacterized protein</fullName>
    </submittedName>
</protein>
<feature type="compositionally biased region" description="Basic and acidic residues" evidence="1">
    <location>
        <begin position="51"/>
        <end position="64"/>
    </location>
</feature>